<keyword evidence="3" id="KW-1185">Reference proteome</keyword>
<evidence type="ECO:0000256" key="1">
    <source>
        <dbReference type="SAM" id="SignalP"/>
    </source>
</evidence>
<gene>
    <name evidence="2" type="ORF">LY90DRAFT_513452</name>
</gene>
<name>A0A1Y2AY38_9FUNG</name>
<dbReference type="AlphaFoldDB" id="A0A1Y2AY38"/>
<dbReference type="Proteomes" id="UP000193920">
    <property type="component" value="Unassembled WGS sequence"/>
</dbReference>
<comment type="caution">
    <text evidence="2">The sequence shown here is derived from an EMBL/GenBank/DDBJ whole genome shotgun (WGS) entry which is preliminary data.</text>
</comment>
<dbReference type="InterPro" id="IPR006059">
    <property type="entry name" value="SBP"/>
</dbReference>
<organism evidence="2 3">
    <name type="scientific">Neocallimastix californiae</name>
    <dbReference type="NCBI Taxonomy" id="1754190"/>
    <lineage>
        <taxon>Eukaryota</taxon>
        <taxon>Fungi</taxon>
        <taxon>Fungi incertae sedis</taxon>
        <taxon>Chytridiomycota</taxon>
        <taxon>Chytridiomycota incertae sedis</taxon>
        <taxon>Neocallimastigomycetes</taxon>
        <taxon>Neocallimastigales</taxon>
        <taxon>Neocallimastigaceae</taxon>
        <taxon>Neocallimastix</taxon>
    </lineage>
</organism>
<feature type="chain" id="PRO_5012440649" description="Periplasmic binding protein-like II" evidence="1">
    <location>
        <begin position="23"/>
        <end position="213"/>
    </location>
</feature>
<evidence type="ECO:0008006" key="4">
    <source>
        <dbReference type="Google" id="ProtNLM"/>
    </source>
</evidence>
<dbReference type="Gene3D" id="3.40.190.10">
    <property type="entry name" value="Periplasmic binding protein-like II"/>
    <property type="match status" value="1"/>
</dbReference>
<proteinExistence type="predicted"/>
<evidence type="ECO:0000313" key="3">
    <source>
        <dbReference type="Proteomes" id="UP000193920"/>
    </source>
</evidence>
<evidence type="ECO:0000313" key="2">
    <source>
        <dbReference type="EMBL" id="ORY27406.1"/>
    </source>
</evidence>
<accession>A0A1Y2AY38</accession>
<reference evidence="2 3" key="1">
    <citation type="submission" date="2016-08" db="EMBL/GenBank/DDBJ databases">
        <title>A Parts List for Fungal Cellulosomes Revealed by Comparative Genomics.</title>
        <authorList>
            <consortium name="DOE Joint Genome Institute"/>
            <person name="Haitjema C.H."/>
            <person name="Gilmore S.P."/>
            <person name="Henske J.K."/>
            <person name="Solomon K.V."/>
            <person name="De Groot R."/>
            <person name="Kuo A."/>
            <person name="Mondo S.J."/>
            <person name="Salamov A.A."/>
            <person name="Labutti K."/>
            <person name="Zhao Z."/>
            <person name="Chiniquy J."/>
            <person name="Barry K."/>
            <person name="Brewer H.M."/>
            <person name="Purvine S.O."/>
            <person name="Wright A.T."/>
            <person name="Boxma B."/>
            <person name="Van Alen T."/>
            <person name="Hackstein J.H."/>
            <person name="Baker S.E."/>
            <person name="Grigoriev I.V."/>
            <person name="O'Malley M.A."/>
        </authorList>
    </citation>
    <scope>NUCLEOTIDE SEQUENCE [LARGE SCALE GENOMIC DNA]</scope>
    <source>
        <strain evidence="2 3">G1</strain>
    </source>
</reference>
<dbReference type="SUPFAM" id="SSF53850">
    <property type="entry name" value="Periplasmic binding protein-like II"/>
    <property type="match status" value="1"/>
</dbReference>
<protein>
    <recommendedName>
        <fullName evidence="4">Periplasmic binding protein-like II</fullName>
    </recommendedName>
</protein>
<feature type="signal peptide" evidence="1">
    <location>
        <begin position="1"/>
        <end position="22"/>
    </location>
</feature>
<dbReference type="OrthoDB" id="2150257at2759"/>
<keyword evidence="1" id="KW-0732">Signal</keyword>
<dbReference type="Pfam" id="PF01547">
    <property type="entry name" value="SBP_bac_1"/>
    <property type="match status" value="1"/>
</dbReference>
<dbReference type="EMBL" id="MCOG01000193">
    <property type="protein sequence ID" value="ORY27406.1"/>
    <property type="molecule type" value="Genomic_DNA"/>
</dbReference>
<sequence length="213" mass="25012">MFILNLIFYPILYLYLNKNVQAITINTVAIGYYGREDIYRFMTNEFNNYSKENNLNITLSLNTFTPENSTQEIRDYESTLEILFKKGSNKYDFIIYDNVYTPKFCPYLLNLNKYIPKNHIDTYNSQILSNVGSCKNEIVGLPVILDFTLLYSNRKLLNKYKKNIPTTWNELLETASYILEKEKQLNNTDIMGFSGLINGKIKKKRIKNIIINN</sequence>